<evidence type="ECO:0000259" key="6">
    <source>
        <dbReference type="PROSITE" id="PS50850"/>
    </source>
</evidence>
<sequence length="404" mass="44260">MLLLTMFCYLFFYTGRHNFGWAAKQLAATLQISYEKVGWISFAMLIGYAAGQLINGNLADRLSPKHMIATGGLLSVGANILISFSNSFITILVLWTLNGYFQSMAWAAGSRIISNWWGDKRSRGLAFGFYTMAAGTSSIITYLFSIMLVHEGWRNLFRIPVLFLAGAVVIFFFLVRNKPSDIGLPDHTGNNEGIALDWRHSYQTVLSNKRFLVVCLSLGFQSMARYGLIFWVPLFFQSSSANAQWGLWITLLLPTGMAIGAFSFGFISDQLFKSDRIKSITLGMSCCAVVSLILYLLPVRQPLLVGVLVFCAGFFSYGPQANFWPLSPELLGHAYVGTGTGVMNMCAYAFAALGEPLMGKLIDLTASKSIIFITVAGIALLSAVTILLTNQVNARAATPQPTAI</sequence>
<dbReference type="AlphaFoldDB" id="A0A3E1NPB5"/>
<dbReference type="InterPro" id="IPR020846">
    <property type="entry name" value="MFS_dom"/>
</dbReference>
<comment type="caution">
    <text evidence="7">The sequence shown here is derived from an EMBL/GenBank/DDBJ whole genome shotgun (WGS) entry which is preliminary data.</text>
</comment>
<evidence type="ECO:0000256" key="4">
    <source>
        <dbReference type="ARBA" id="ARBA00023136"/>
    </source>
</evidence>
<dbReference type="PIRSF" id="PIRSF002808">
    <property type="entry name" value="Hexose_phosphate_transp"/>
    <property type="match status" value="1"/>
</dbReference>
<dbReference type="GO" id="GO:0035435">
    <property type="term" value="P:phosphate ion transmembrane transport"/>
    <property type="evidence" value="ECO:0007669"/>
    <property type="project" value="TreeGrafter"/>
</dbReference>
<evidence type="ECO:0000313" key="7">
    <source>
        <dbReference type="EMBL" id="RFM29776.1"/>
    </source>
</evidence>
<gene>
    <name evidence="7" type="ORF">DXN05_02010</name>
</gene>
<name>A0A3E1NPB5_9BACT</name>
<accession>A0A3E1NPB5</accession>
<dbReference type="Gene3D" id="1.20.1250.20">
    <property type="entry name" value="MFS general substrate transporter like domains"/>
    <property type="match status" value="2"/>
</dbReference>
<dbReference type="PROSITE" id="PS50850">
    <property type="entry name" value="MFS"/>
    <property type="match status" value="1"/>
</dbReference>
<feature type="transmembrane region" description="Helical" evidence="5">
    <location>
        <begin position="156"/>
        <end position="175"/>
    </location>
</feature>
<keyword evidence="3 5" id="KW-1133">Transmembrane helix</keyword>
<protein>
    <submittedName>
        <fullName evidence="7">MFS transporter</fullName>
    </submittedName>
</protein>
<dbReference type="GO" id="GO:0016020">
    <property type="term" value="C:membrane"/>
    <property type="evidence" value="ECO:0007669"/>
    <property type="project" value="InterPro"/>
</dbReference>
<reference evidence="7 8" key="1">
    <citation type="submission" date="2018-08" db="EMBL/GenBank/DDBJ databases">
        <title>Chitinophagaceae sp. K23C18032701, a novel bacterium isolated from forest soil.</title>
        <authorList>
            <person name="Wang C."/>
        </authorList>
    </citation>
    <scope>NUCLEOTIDE SEQUENCE [LARGE SCALE GENOMIC DNA]</scope>
    <source>
        <strain evidence="7 8">K23C18032701</strain>
    </source>
</reference>
<dbReference type="GO" id="GO:0061513">
    <property type="term" value="F:glucose 6-phosphate:phosphate antiporter activity"/>
    <property type="evidence" value="ECO:0007669"/>
    <property type="project" value="TreeGrafter"/>
</dbReference>
<feature type="transmembrane region" description="Helical" evidence="5">
    <location>
        <begin position="370"/>
        <end position="388"/>
    </location>
</feature>
<feature type="domain" description="Major facilitator superfamily (MFS) profile" evidence="6">
    <location>
        <begin position="1"/>
        <end position="394"/>
    </location>
</feature>
<feature type="transmembrane region" description="Helical" evidence="5">
    <location>
        <begin position="211"/>
        <end position="233"/>
    </location>
</feature>
<keyword evidence="8" id="KW-1185">Reference proteome</keyword>
<dbReference type="InterPro" id="IPR051337">
    <property type="entry name" value="OPA_Antiporter"/>
</dbReference>
<evidence type="ECO:0000256" key="1">
    <source>
        <dbReference type="ARBA" id="ARBA00004127"/>
    </source>
</evidence>
<dbReference type="Pfam" id="PF07690">
    <property type="entry name" value="MFS_1"/>
    <property type="match status" value="1"/>
</dbReference>
<dbReference type="Proteomes" id="UP000261284">
    <property type="component" value="Unassembled WGS sequence"/>
</dbReference>
<dbReference type="SUPFAM" id="SSF103473">
    <property type="entry name" value="MFS general substrate transporter"/>
    <property type="match status" value="1"/>
</dbReference>
<feature type="transmembrane region" description="Helical" evidence="5">
    <location>
        <begin position="330"/>
        <end position="350"/>
    </location>
</feature>
<feature type="transmembrane region" description="Helical" evidence="5">
    <location>
        <begin position="279"/>
        <end position="297"/>
    </location>
</feature>
<feature type="transmembrane region" description="Helical" evidence="5">
    <location>
        <begin position="71"/>
        <end position="94"/>
    </location>
</feature>
<dbReference type="EMBL" id="QTJU01000001">
    <property type="protein sequence ID" value="RFM29776.1"/>
    <property type="molecule type" value="Genomic_DNA"/>
</dbReference>
<proteinExistence type="predicted"/>
<comment type="subcellular location">
    <subcellularLocation>
        <location evidence="1">Endomembrane system</location>
        <topology evidence="1">Multi-pass membrane protein</topology>
    </subcellularLocation>
</comment>
<dbReference type="InterPro" id="IPR000849">
    <property type="entry name" value="Sugar_P_transporter"/>
</dbReference>
<organism evidence="7 8">
    <name type="scientific">Deminuibacter soli</name>
    <dbReference type="NCBI Taxonomy" id="2291815"/>
    <lineage>
        <taxon>Bacteria</taxon>
        <taxon>Pseudomonadati</taxon>
        <taxon>Bacteroidota</taxon>
        <taxon>Chitinophagia</taxon>
        <taxon>Chitinophagales</taxon>
        <taxon>Chitinophagaceae</taxon>
        <taxon>Deminuibacter</taxon>
    </lineage>
</organism>
<keyword evidence="2 5" id="KW-0812">Transmembrane</keyword>
<evidence type="ECO:0000256" key="5">
    <source>
        <dbReference type="SAM" id="Phobius"/>
    </source>
</evidence>
<dbReference type="InterPro" id="IPR011701">
    <property type="entry name" value="MFS"/>
</dbReference>
<feature type="transmembrane region" description="Helical" evidence="5">
    <location>
        <begin position="38"/>
        <end position="59"/>
    </location>
</feature>
<feature type="transmembrane region" description="Helical" evidence="5">
    <location>
        <begin position="245"/>
        <end position="267"/>
    </location>
</feature>
<dbReference type="OrthoDB" id="9766638at2"/>
<feature type="transmembrane region" description="Helical" evidence="5">
    <location>
        <begin position="125"/>
        <end position="150"/>
    </location>
</feature>
<feature type="transmembrane region" description="Helical" evidence="5">
    <location>
        <begin position="303"/>
        <end position="318"/>
    </location>
</feature>
<dbReference type="PANTHER" id="PTHR43826:SF3">
    <property type="entry name" value="GLUCOSE-6-PHOSPHATE EXCHANGER SLC37A4"/>
    <property type="match status" value="1"/>
</dbReference>
<keyword evidence="4 5" id="KW-0472">Membrane</keyword>
<evidence type="ECO:0000256" key="3">
    <source>
        <dbReference type="ARBA" id="ARBA00022989"/>
    </source>
</evidence>
<evidence type="ECO:0000256" key="2">
    <source>
        <dbReference type="ARBA" id="ARBA00022692"/>
    </source>
</evidence>
<dbReference type="GO" id="GO:0012505">
    <property type="term" value="C:endomembrane system"/>
    <property type="evidence" value="ECO:0007669"/>
    <property type="project" value="UniProtKB-SubCell"/>
</dbReference>
<dbReference type="PANTHER" id="PTHR43826">
    <property type="entry name" value="GLUCOSE-6-PHOSPHATE EXCHANGER SLC37A4"/>
    <property type="match status" value="1"/>
</dbReference>
<dbReference type="InterPro" id="IPR036259">
    <property type="entry name" value="MFS_trans_sf"/>
</dbReference>
<evidence type="ECO:0000313" key="8">
    <source>
        <dbReference type="Proteomes" id="UP000261284"/>
    </source>
</evidence>